<evidence type="ECO:0008006" key="3">
    <source>
        <dbReference type="Google" id="ProtNLM"/>
    </source>
</evidence>
<sequence length="265" mass="29335">MPTQRLTDLPDTVRRLIEKNTGAPVIDVATINAGLNSAIAARVRTPARTLFVKGLPSDHPRVWTQEREAQISPQISDIAPRLLWHAEADGWSLLAFEYLKGRHADYTPASADLPAVMASMIQLAGIPVPALELKTMPDRLRTYVDDPADLVWFAGDSLLHTEWNPHNVLMTGDDARFVDWGWASTGAAWIDPALWLLWLIACGHTCEQAEDVAAAHPAWGLAPAEGLLALARVQRRLWDSIAKQSDDDWATPMQEAARAWEKHHA</sequence>
<keyword evidence="2" id="KW-1185">Reference proteome</keyword>
<comment type="caution">
    <text evidence="1">The sequence shown here is derived from an EMBL/GenBank/DDBJ whole genome shotgun (WGS) entry which is preliminary data.</text>
</comment>
<reference evidence="1 2" key="1">
    <citation type="submission" date="2023-04" db="EMBL/GenBank/DDBJ databases">
        <title>Forest soil microbial communities from Buena Vista Peninsula, Colon Province, Panama.</title>
        <authorList>
            <person name="Bouskill N."/>
        </authorList>
    </citation>
    <scope>NUCLEOTIDE SEQUENCE [LARGE SCALE GENOMIC DNA]</scope>
    <source>
        <strain evidence="1 2">GGS1</strain>
    </source>
</reference>
<accession>A0ABT6M2W0</accession>
<dbReference type="Proteomes" id="UP001160499">
    <property type="component" value="Unassembled WGS sequence"/>
</dbReference>
<protein>
    <recommendedName>
        <fullName evidence="3">Aminoglycoside phosphotransferase</fullName>
    </recommendedName>
</protein>
<gene>
    <name evidence="1" type="ORF">M2283_010230</name>
</gene>
<dbReference type="SUPFAM" id="SSF56112">
    <property type="entry name" value="Protein kinase-like (PK-like)"/>
    <property type="match status" value="1"/>
</dbReference>
<dbReference type="RefSeq" id="WP_280883458.1">
    <property type="nucleotide sequence ID" value="NZ_JARXVH010000048.1"/>
</dbReference>
<evidence type="ECO:0000313" key="2">
    <source>
        <dbReference type="Proteomes" id="UP001160499"/>
    </source>
</evidence>
<name>A0ABT6M2W0_9ACTN</name>
<evidence type="ECO:0000313" key="1">
    <source>
        <dbReference type="EMBL" id="MDH6222878.1"/>
    </source>
</evidence>
<dbReference type="InterPro" id="IPR011009">
    <property type="entry name" value="Kinase-like_dom_sf"/>
</dbReference>
<dbReference type="EMBL" id="JARXVH010000048">
    <property type="protein sequence ID" value="MDH6222878.1"/>
    <property type="molecule type" value="Genomic_DNA"/>
</dbReference>
<organism evidence="1 2">
    <name type="scientific">Streptomyces pseudovenezuelae</name>
    <dbReference type="NCBI Taxonomy" id="67350"/>
    <lineage>
        <taxon>Bacteria</taxon>
        <taxon>Bacillati</taxon>
        <taxon>Actinomycetota</taxon>
        <taxon>Actinomycetes</taxon>
        <taxon>Kitasatosporales</taxon>
        <taxon>Streptomycetaceae</taxon>
        <taxon>Streptomyces</taxon>
        <taxon>Streptomyces aurantiacus group</taxon>
    </lineage>
</organism>
<proteinExistence type="predicted"/>